<gene>
    <name evidence="4" type="ORF">MNEG_3780</name>
</gene>
<dbReference type="GO" id="GO:0071207">
    <property type="term" value="F:histone pre-mRNA stem-loop binding"/>
    <property type="evidence" value="ECO:0007669"/>
    <property type="project" value="TreeGrafter"/>
</dbReference>
<dbReference type="STRING" id="145388.A0A0D2NGQ3"/>
<evidence type="ECO:0000256" key="1">
    <source>
        <dbReference type="ARBA" id="ARBA00006151"/>
    </source>
</evidence>
<dbReference type="PANTHER" id="PTHR17408">
    <property type="entry name" value="HISTONE RNA HAIRPIN-BINDING PROTEIN"/>
    <property type="match status" value="1"/>
</dbReference>
<dbReference type="PANTHER" id="PTHR17408:SF0">
    <property type="entry name" value="HISTONE RNA HAIRPIN-BINDING PROTEIN"/>
    <property type="match status" value="1"/>
</dbReference>
<dbReference type="GO" id="GO:0051028">
    <property type="term" value="P:mRNA transport"/>
    <property type="evidence" value="ECO:0007669"/>
    <property type="project" value="TreeGrafter"/>
</dbReference>
<reference evidence="4 5" key="1">
    <citation type="journal article" date="2013" name="BMC Genomics">
        <title>Reconstruction of the lipid metabolism for the microalga Monoraphidium neglectum from its genome sequence reveals characteristics suitable for biofuel production.</title>
        <authorList>
            <person name="Bogen C."/>
            <person name="Al-Dilaimi A."/>
            <person name="Albersmeier A."/>
            <person name="Wichmann J."/>
            <person name="Grundmann M."/>
            <person name="Rupp O."/>
            <person name="Lauersen K.J."/>
            <person name="Blifernez-Klassen O."/>
            <person name="Kalinowski J."/>
            <person name="Goesmann A."/>
            <person name="Mussgnug J.H."/>
            <person name="Kruse O."/>
        </authorList>
    </citation>
    <scope>NUCLEOTIDE SEQUENCE [LARGE SCALE GENOMIC DNA]</scope>
    <source>
        <strain evidence="4 5">SAG 48.87</strain>
    </source>
</reference>
<accession>A0A0D2NGQ3</accession>
<proteinExistence type="inferred from homology"/>
<evidence type="ECO:0000256" key="2">
    <source>
        <dbReference type="ARBA" id="ARBA00022884"/>
    </source>
</evidence>
<dbReference type="Pfam" id="PF15247">
    <property type="entry name" value="SLBP_RNA_bind"/>
    <property type="match status" value="1"/>
</dbReference>
<dbReference type="GO" id="GO:0003729">
    <property type="term" value="F:mRNA binding"/>
    <property type="evidence" value="ECO:0007669"/>
    <property type="project" value="InterPro"/>
</dbReference>
<dbReference type="GeneID" id="25736658"/>
<evidence type="ECO:0000313" key="5">
    <source>
        <dbReference type="Proteomes" id="UP000054498"/>
    </source>
</evidence>
<feature type="domain" description="Histone RNA hairpin-binding protein RNA-binding" evidence="3">
    <location>
        <begin position="35"/>
        <end position="96"/>
    </location>
</feature>
<dbReference type="EMBL" id="KK100711">
    <property type="protein sequence ID" value="KIZ04176.1"/>
    <property type="molecule type" value="Genomic_DNA"/>
</dbReference>
<keyword evidence="2" id="KW-0694">RNA-binding</keyword>
<dbReference type="RefSeq" id="XP_013903195.1">
    <property type="nucleotide sequence ID" value="XM_014047741.1"/>
</dbReference>
<dbReference type="OrthoDB" id="265795at2759"/>
<protein>
    <recommendedName>
        <fullName evidence="3">Histone RNA hairpin-binding protein RNA-binding domain-containing protein</fullName>
    </recommendedName>
</protein>
<dbReference type="Gene3D" id="1.10.8.1120">
    <property type="entry name" value="Histone RNA hairpin-binding protein RNA-binding domain"/>
    <property type="match status" value="1"/>
</dbReference>
<dbReference type="Proteomes" id="UP000054498">
    <property type="component" value="Unassembled WGS sequence"/>
</dbReference>
<evidence type="ECO:0000259" key="3">
    <source>
        <dbReference type="Pfam" id="PF15247"/>
    </source>
</evidence>
<evidence type="ECO:0000313" key="4">
    <source>
        <dbReference type="EMBL" id="KIZ04176.1"/>
    </source>
</evidence>
<dbReference type="InterPro" id="IPR038294">
    <property type="entry name" value="SLBP_RNA_bind_sf"/>
</dbReference>
<dbReference type="KEGG" id="mng:MNEG_3780"/>
<dbReference type="GO" id="GO:0006398">
    <property type="term" value="P:mRNA 3'-end processing by stem-loop binding and cleavage"/>
    <property type="evidence" value="ECO:0007669"/>
    <property type="project" value="TreeGrafter"/>
</dbReference>
<keyword evidence="5" id="KW-1185">Reference proteome</keyword>
<comment type="similarity">
    <text evidence="1">Belongs to the SLBP family.</text>
</comment>
<organism evidence="4 5">
    <name type="scientific">Monoraphidium neglectum</name>
    <dbReference type="NCBI Taxonomy" id="145388"/>
    <lineage>
        <taxon>Eukaryota</taxon>
        <taxon>Viridiplantae</taxon>
        <taxon>Chlorophyta</taxon>
        <taxon>core chlorophytes</taxon>
        <taxon>Chlorophyceae</taxon>
        <taxon>CS clade</taxon>
        <taxon>Sphaeropleales</taxon>
        <taxon>Selenastraceae</taxon>
        <taxon>Monoraphidium</taxon>
    </lineage>
</organism>
<dbReference type="GO" id="GO:0071204">
    <property type="term" value="C:histone pre-mRNA 3'end processing complex"/>
    <property type="evidence" value="ECO:0007669"/>
    <property type="project" value="TreeGrafter"/>
</dbReference>
<name>A0A0D2NGQ3_9CHLO</name>
<dbReference type="InterPro" id="IPR029344">
    <property type="entry name" value="SLBP_RNA_bind"/>
</dbReference>
<dbReference type="AlphaFoldDB" id="A0A0D2NGQ3"/>
<dbReference type="GO" id="GO:0005737">
    <property type="term" value="C:cytoplasm"/>
    <property type="evidence" value="ECO:0007669"/>
    <property type="project" value="TreeGrafter"/>
</dbReference>
<sequence>MDHTEQFLLDFEAEEDLDAEAALEAEMGEEGGIETDPARLAQRQKQITFGKNSQAYQNYIKAVPRHTRKLRGKGAHPSTPDITLKASKRCWAGIVSRGRFGTSI</sequence>
<dbReference type="InterPro" id="IPR026502">
    <property type="entry name" value="SLBP1/SLBP2"/>
</dbReference>